<dbReference type="GO" id="GO:0016705">
    <property type="term" value="F:oxidoreductase activity, acting on paired donors, with incorporation or reduction of molecular oxygen"/>
    <property type="evidence" value="ECO:0007669"/>
    <property type="project" value="InterPro"/>
</dbReference>
<evidence type="ECO:0000313" key="6">
    <source>
        <dbReference type="Proteomes" id="UP000549009"/>
    </source>
</evidence>
<dbReference type="InterPro" id="IPR050766">
    <property type="entry name" value="Bact_Lucif_Oxidored"/>
</dbReference>
<dbReference type="InterPro" id="IPR019949">
    <property type="entry name" value="CmoO-like"/>
</dbReference>
<evidence type="ECO:0000259" key="2">
    <source>
        <dbReference type="Pfam" id="PF00296"/>
    </source>
</evidence>
<feature type="domain" description="Luciferase-like" evidence="2">
    <location>
        <begin position="8"/>
        <end position="118"/>
    </location>
</feature>
<dbReference type="EMBL" id="CP023690">
    <property type="protein sequence ID" value="QEV57370.1"/>
    <property type="molecule type" value="Genomic_DNA"/>
</dbReference>
<keyword evidence="4" id="KW-0560">Oxidoreductase</keyword>
<dbReference type="Pfam" id="PF00296">
    <property type="entry name" value="Bac_luciferase"/>
    <property type="match status" value="2"/>
</dbReference>
<dbReference type="EMBL" id="JACHJD010000016">
    <property type="protein sequence ID" value="MBB5107985.1"/>
    <property type="molecule type" value="Genomic_DNA"/>
</dbReference>
<dbReference type="PANTHER" id="PTHR30137">
    <property type="entry name" value="LUCIFERASE-LIKE MONOOXYGENASE"/>
    <property type="match status" value="1"/>
</dbReference>
<dbReference type="NCBIfam" id="TIGR03558">
    <property type="entry name" value="oxido_grp_1"/>
    <property type="match status" value="1"/>
</dbReference>
<dbReference type="GO" id="GO:0005829">
    <property type="term" value="C:cytosol"/>
    <property type="evidence" value="ECO:0007669"/>
    <property type="project" value="TreeGrafter"/>
</dbReference>
<reference evidence="4 5" key="1">
    <citation type="submission" date="2017-09" db="EMBL/GenBank/DDBJ databases">
        <authorList>
            <person name="Lee N."/>
            <person name="Cho B.-K."/>
        </authorList>
    </citation>
    <scope>NUCLEOTIDE SEQUENCE [LARGE SCALE GENOMIC DNA]</scope>
    <source>
        <strain evidence="4 5">ATCC 27465</strain>
    </source>
</reference>
<dbReference type="EC" id="1.-.-.-" evidence="4"/>
<dbReference type="Proteomes" id="UP000549009">
    <property type="component" value="Unassembled WGS sequence"/>
</dbReference>
<evidence type="ECO:0000256" key="1">
    <source>
        <dbReference type="ARBA" id="ARBA00007789"/>
    </source>
</evidence>
<dbReference type="InterPro" id="IPR036661">
    <property type="entry name" value="Luciferase-like_sf"/>
</dbReference>
<feature type="domain" description="Luciferase-like" evidence="2">
    <location>
        <begin position="139"/>
        <end position="285"/>
    </location>
</feature>
<evidence type="ECO:0000313" key="3">
    <source>
        <dbReference type="EMBL" id="MBB5107985.1"/>
    </source>
</evidence>
<dbReference type="PANTHER" id="PTHR30137:SF20">
    <property type="entry name" value="N-ACETYL-S-ALKYLCYSTEINE MONOOXYGENASE"/>
    <property type="match status" value="1"/>
</dbReference>
<evidence type="ECO:0000313" key="5">
    <source>
        <dbReference type="Proteomes" id="UP000326505"/>
    </source>
</evidence>
<dbReference type="Gene3D" id="3.20.20.30">
    <property type="entry name" value="Luciferase-like domain"/>
    <property type="match status" value="1"/>
</dbReference>
<dbReference type="Proteomes" id="UP000326505">
    <property type="component" value="Chromosome"/>
</dbReference>
<dbReference type="RefSeq" id="WP_150508587.1">
    <property type="nucleotide sequence ID" value="NZ_BMSQ01000032.1"/>
</dbReference>
<protein>
    <submittedName>
        <fullName evidence="3">Luciferase family oxidoreductase group 1</fullName>
    </submittedName>
    <submittedName>
        <fullName evidence="4">MsnO8 family LLM class oxidoreductase</fullName>
        <ecNumber evidence="4">1.-.-.-</ecNumber>
    </submittedName>
</protein>
<evidence type="ECO:0000313" key="4">
    <source>
        <dbReference type="EMBL" id="QEV57370.1"/>
    </source>
</evidence>
<proteinExistence type="predicted"/>
<dbReference type="OrthoDB" id="9780518at2"/>
<sequence length="325" mass="34728">MEQTPLRLSVLDQTPVGEGQTAAEALRASADLAQAVDGLGYTRYWVAEHHDSPGFAGTAPEILAGHLLARTRHLRIGTGGVLLPRYRAAKVAEVFNVLAALHPGRVDLGVGRAGGPADRFPAQVEEVRLRLGLIPGRRPETDQSAPVPPRLWLLGAGTNSARHAGKLGASFAYAYFLTHKPGRAVMDAYRGALDAAGHPPQRGVVAVRVVSADTEARAEELAQSVLLWRSRKDLGQDLPLPSVHGVRGHRWSALEAERAAALRRTLVAGTPEQVRARLTQLAAEHGVGEILVNTLTADPADRVRSYRLLAEAFELKAPAPDAVPV</sequence>
<dbReference type="SUPFAM" id="SSF51679">
    <property type="entry name" value="Bacterial luciferase-like"/>
    <property type="match status" value="1"/>
</dbReference>
<dbReference type="InterPro" id="IPR011251">
    <property type="entry name" value="Luciferase-like_dom"/>
</dbReference>
<organism evidence="4 5">
    <name type="scientific">Streptomyces spectabilis</name>
    <dbReference type="NCBI Taxonomy" id="68270"/>
    <lineage>
        <taxon>Bacteria</taxon>
        <taxon>Bacillati</taxon>
        <taxon>Actinomycetota</taxon>
        <taxon>Actinomycetes</taxon>
        <taxon>Kitasatosporales</taxon>
        <taxon>Streptomycetaceae</taxon>
        <taxon>Streptomyces</taxon>
    </lineage>
</organism>
<keyword evidence="6" id="KW-1185">Reference proteome</keyword>
<dbReference type="KEGG" id="sspb:CP982_00285"/>
<gene>
    <name evidence="4" type="ORF">CP982_00285</name>
    <name evidence="3" type="ORF">FHS40_007106</name>
</gene>
<reference evidence="3 6" key="2">
    <citation type="submission" date="2020-08" db="EMBL/GenBank/DDBJ databases">
        <title>Genomic Encyclopedia of Type Strains, Phase III (KMG-III): the genomes of soil and plant-associated and newly described type strains.</title>
        <authorList>
            <person name="Whitman W."/>
        </authorList>
    </citation>
    <scope>NUCLEOTIDE SEQUENCE [LARGE SCALE GENOMIC DNA]</scope>
    <source>
        <strain evidence="3 6">CECT 3146</strain>
    </source>
</reference>
<dbReference type="AlphaFoldDB" id="A0A5P2X2Y8"/>
<comment type="similarity">
    <text evidence="1">To bacterial alkanal monooxygenase alpha and beta chains.</text>
</comment>
<name>A0A5P2X2Y8_STRST</name>
<accession>A0A5P2X2Y8</accession>